<name>A0A134B5A7_9BACT</name>
<dbReference type="PATRIC" id="fig|419005.5.peg.1870"/>
<keyword evidence="2" id="KW-0732">Signal</keyword>
<protein>
    <recommendedName>
        <fullName evidence="5">DUF4252 domain-containing protein</fullName>
    </recommendedName>
</protein>
<evidence type="ECO:0000256" key="2">
    <source>
        <dbReference type="SAM" id="SignalP"/>
    </source>
</evidence>
<feature type="signal peptide" evidence="2">
    <location>
        <begin position="1"/>
        <end position="18"/>
    </location>
</feature>
<evidence type="ECO:0008006" key="5">
    <source>
        <dbReference type="Google" id="ProtNLM"/>
    </source>
</evidence>
<dbReference type="EMBL" id="LSDL01000125">
    <property type="protein sequence ID" value="KXB75129.1"/>
    <property type="molecule type" value="Genomic_DNA"/>
</dbReference>
<dbReference type="Proteomes" id="UP000070531">
    <property type="component" value="Unassembled WGS sequence"/>
</dbReference>
<evidence type="ECO:0000256" key="1">
    <source>
        <dbReference type="SAM" id="MobiDB-lite"/>
    </source>
</evidence>
<comment type="caution">
    <text evidence="3">The sequence shown here is derived from an EMBL/GenBank/DDBJ whole genome shotgun (WGS) entry which is preliminary data.</text>
</comment>
<feature type="compositionally biased region" description="Basic and acidic residues" evidence="1">
    <location>
        <begin position="147"/>
        <end position="159"/>
    </location>
</feature>
<evidence type="ECO:0000313" key="3">
    <source>
        <dbReference type="EMBL" id="KXB75129.1"/>
    </source>
</evidence>
<dbReference type="RefSeq" id="WP_060933278.1">
    <property type="nucleotide sequence ID" value="NZ_KQ960560.1"/>
</dbReference>
<dbReference type="STRING" id="419005.HMPREF1860_01872"/>
<accession>A0A134B5A7</accession>
<reference evidence="3 4" key="1">
    <citation type="submission" date="2016-01" db="EMBL/GenBank/DDBJ databases">
        <authorList>
            <person name="Oliw E.H."/>
        </authorList>
    </citation>
    <scope>NUCLEOTIDE SEQUENCE [LARGE SCALE GENOMIC DNA]</scope>
    <source>
        <strain evidence="3 4">DNF00307</strain>
    </source>
</reference>
<organism evidence="3">
    <name type="scientific">Prevotella amnii</name>
    <dbReference type="NCBI Taxonomy" id="419005"/>
    <lineage>
        <taxon>Bacteria</taxon>
        <taxon>Pseudomonadati</taxon>
        <taxon>Bacteroidota</taxon>
        <taxon>Bacteroidia</taxon>
        <taxon>Bacteroidales</taxon>
        <taxon>Prevotellaceae</taxon>
        <taxon>Prevotella</taxon>
    </lineage>
</organism>
<dbReference type="AlphaFoldDB" id="A0A134B5A7"/>
<sequence>MKQLITIIALLISISANAQKILSHTTTIGKVADSSIELTERTDGTSYYTVYLSTSELMNIGKELIKTKTKRVRLEFNTKEEMERCLRFLYNFDKGEGYYIDLENKSNNMVMTLKSGFIIGALDQLDKPAVSKYLIGKLLNSIGTSVKKENDNNKKKEDDMYTSPRSLF</sequence>
<feature type="region of interest" description="Disordered" evidence="1">
    <location>
        <begin position="147"/>
        <end position="168"/>
    </location>
</feature>
<gene>
    <name evidence="3" type="ORF">HMPREF1860_01872</name>
</gene>
<evidence type="ECO:0000313" key="4">
    <source>
        <dbReference type="Proteomes" id="UP000070531"/>
    </source>
</evidence>
<feature type="chain" id="PRO_5007462045" description="DUF4252 domain-containing protein" evidence="2">
    <location>
        <begin position="19"/>
        <end position="168"/>
    </location>
</feature>
<proteinExistence type="predicted"/>